<dbReference type="Proteomes" id="UP001595443">
    <property type="component" value="Unassembled WGS sequence"/>
</dbReference>
<feature type="transmembrane region" description="Helical" evidence="8">
    <location>
        <begin position="207"/>
        <end position="233"/>
    </location>
</feature>
<feature type="transmembrane region" description="Helical" evidence="8">
    <location>
        <begin position="382"/>
        <end position="402"/>
    </location>
</feature>
<dbReference type="RefSeq" id="WP_377833751.1">
    <property type="nucleotide sequence ID" value="NZ_JBHRSK010000010.1"/>
</dbReference>
<comment type="subcellular location">
    <subcellularLocation>
        <location evidence="1">Cell membrane</location>
        <topology evidence="1">Multi-pass membrane protein</topology>
    </subcellularLocation>
</comment>
<evidence type="ECO:0000256" key="5">
    <source>
        <dbReference type="ARBA" id="ARBA00022989"/>
    </source>
</evidence>
<evidence type="ECO:0000256" key="2">
    <source>
        <dbReference type="ARBA" id="ARBA00022475"/>
    </source>
</evidence>
<sequence length="409" mass="43460">MPQTARLDALQSHRVTHSLFLSLGFLSFFLIYHMALYLTGWKSGLVIDFGVFHLVGKMFWLGTLDKAYSVAHLSQVEAKLAGVPGIFIPWSYPPQFNFVTALLSLLPLIPAYVVFTLSTYLGYLAVLRTVAGKNLALVFLFIFPSILIEITCGQNGFLTGALVGLFVLGMQRGRAIAGIPLGLMAIKPHLALGLALFVLLKRRWDVLGAAVATTLVSLAAATLVFGTGIWPAFLEGARAVSENMALGYYPMLRMTSVYASLLSFGLPTSLALPAQIAAALLACGLILRSHLAGHPFHVTLGIATVATLAISPYNYDYDLPIAGIGIALLLPTLVARARIGELVAITGLYWIAAGTGFSSLLGQAAVTDIKMITLGELNTPTLAGPAFLLVMVWIAAIAHRAAQPGTAPA</sequence>
<dbReference type="GO" id="GO:0016757">
    <property type="term" value="F:glycosyltransferase activity"/>
    <property type="evidence" value="ECO:0007669"/>
    <property type="project" value="UniProtKB-KW"/>
</dbReference>
<proteinExistence type="inferred from homology"/>
<evidence type="ECO:0000313" key="10">
    <source>
        <dbReference type="Proteomes" id="UP001595443"/>
    </source>
</evidence>
<dbReference type="EMBL" id="JBHRSK010000010">
    <property type="protein sequence ID" value="MFC2969044.1"/>
    <property type="molecule type" value="Genomic_DNA"/>
</dbReference>
<evidence type="ECO:0000256" key="7">
    <source>
        <dbReference type="ARBA" id="ARBA00024033"/>
    </source>
</evidence>
<name>A0ABV7AI43_9RHOB</name>
<feature type="transmembrane region" description="Helical" evidence="8">
    <location>
        <begin position="135"/>
        <end position="157"/>
    </location>
</feature>
<feature type="transmembrane region" description="Helical" evidence="8">
    <location>
        <begin position="294"/>
        <end position="313"/>
    </location>
</feature>
<feature type="transmembrane region" description="Helical" evidence="8">
    <location>
        <begin position="342"/>
        <end position="362"/>
    </location>
</feature>
<protein>
    <submittedName>
        <fullName evidence="9">Glycosyltransferase family 87 protein</fullName>
        <ecNumber evidence="9">2.4.-.-</ecNumber>
    </submittedName>
</protein>
<feature type="transmembrane region" description="Helical" evidence="8">
    <location>
        <begin position="177"/>
        <end position="200"/>
    </location>
</feature>
<keyword evidence="3 9" id="KW-0808">Transferase</keyword>
<gene>
    <name evidence="9" type="ORF">ACFOES_13135</name>
</gene>
<dbReference type="InterPro" id="IPR018584">
    <property type="entry name" value="GT87"/>
</dbReference>
<keyword evidence="6 8" id="KW-0472">Membrane</keyword>
<feature type="transmembrane region" description="Helical" evidence="8">
    <location>
        <begin position="257"/>
        <end position="287"/>
    </location>
</feature>
<keyword evidence="10" id="KW-1185">Reference proteome</keyword>
<dbReference type="Pfam" id="PF09594">
    <property type="entry name" value="GT87"/>
    <property type="match status" value="1"/>
</dbReference>
<reference evidence="10" key="1">
    <citation type="journal article" date="2019" name="Int. J. Syst. Evol. Microbiol.">
        <title>The Global Catalogue of Microorganisms (GCM) 10K type strain sequencing project: providing services to taxonomists for standard genome sequencing and annotation.</title>
        <authorList>
            <consortium name="The Broad Institute Genomics Platform"/>
            <consortium name="The Broad Institute Genome Sequencing Center for Infectious Disease"/>
            <person name="Wu L."/>
            <person name="Ma J."/>
        </authorList>
    </citation>
    <scope>NUCLEOTIDE SEQUENCE [LARGE SCALE GENOMIC DNA]</scope>
    <source>
        <strain evidence="10">KCTC 62192</strain>
    </source>
</reference>
<keyword evidence="5 8" id="KW-1133">Transmembrane helix</keyword>
<evidence type="ECO:0000256" key="6">
    <source>
        <dbReference type="ARBA" id="ARBA00023136"/>
    </source>
</evidence>
<evidence type="ECO:0000313" key="9">
    <source>
        <dbReference type="EMBL" id="MFC2969044.1"/>
    </source>
</evidence>
<keyword evidence="2" id="KW-1003">Cell membrane</keyword>
<evidence type="ECO:0000256" key="4">
    <source>
        <dbReference type="ARBA" id="ARBA00022692"/>
    </source>
</evidence>
<evidence type="ECO:0000256" key="1">
    <source>
        <dbReference type="ARBA" id="ARBA00004651"/>
    </source>
</evidence>
<comment type="similarity">
    <text evidence="7">Belongs to the glycosyltransferase 87 family.</text>
</comment>
<feature type="transmembrane region" description="Helical" evidence="8">
    <location>
        <begin position="98"/>
        <end position="123"/>
    </location>
</feature>
<feature type="transmembrane region" description="Helical" evidence="8">
    <location>
        <begin position="20"/>
        <end position="38"/>
    </location>
</feature>
<comment type="caution">
    <text evidence="9">The sequence shown here is derived from an EMBL/GenBank/DDBJ whole genome shotgun (WGS) entry which is preliminary data.</text>
</comment>
<dbReference type="EC" id="2.4.-.-" evidence="9"/>
<feature type="transmembrane region" description="Helical" evidence="8">
    <location>
        <begin position="319"/>
        <end position="335"/>
    </location>
</feature>
<organism evidence="9 10">
    <name type="scientific">Acidimangrovimonas pyrenivorans</name>
    <dbReference type="NCBI Taxonomy" id="2030798"/>
    <lineage>
        <taxon>Bacteria</taxon>
        <taxon>Pseudomonadati</taxon>
        <taxon>Pseudomonadota</taxon>
        <taxon>Alphaproteobacteria</taxon>
        <taxon>Rhodobacterales</taxon>
        <taxon>Paracoccaceae</taxon>
        <taxon>Acidimangrovimonas</taxon>
    </lineage>
</organism>
<keyword evidence="4 8" id="KW-0812">Transmembrane</keyword>
<evidence type="ECO:0000256" key="3">
    <source>
        <dbReference type="ARBA" id="ARBA00022679"/>
    </source>
</evidence>
<evidence type="ECO:0000256" key="8">
    <source>
        <dbReference type="SAM" id="Phobius"/>
    </source>
</evidence>
<keyword evidence="9" id="KW-0328">Glycosyltransferase</keyword>
<accession>A0ABV7AI43</accession>